<dbReference type="PROSITE" id="PS50076">
    <property type="entry name" value="DNAJ_2"/>
    <property type="match status" value="1"/>
</dbReference>
<reference evidence="4" key="1">
    <citation type="submission" date="2013-11" db="EMBL/GenBank/DDBJ databases">
        <title>Genome sequence of the fusiform rust pathogen reveals effectors for host alternation and coevolution with pine.</title>
        <authorList>
            <consortium name="DOE Joint Genome Institute"/>
            <person name="Smith K."/>
            <person name="Pendleton A."/>
            <person name="Kubisiak T."/>
            <person name="Anderson C."/>
            <person name="Salamov A."/>
            <person name="Aerts A."/>
            <person name="Riley R."/>
            <person name="Clum A."/>
            <person name="Lindquist E."/>
            <person name="Ence D."/>
            <person name="Campbell M."/>
            <person name="Kronenberg Z."/>
            <person name="Feau N."/>
            <person name="Dhillon B."/>
            <person name="Hamelin R."/>
            <person name="Burleigh J."/>
            <person name="Smith J."/>
            <person name="Yandell M."/>
            <person name="Nelson C."/>
            <person name="Grigoriev I."/>
            <person name="Davis J."/>
        </authorList>
    </citation>
    <scope>NUCLEOTIDE SEQUENCE</scope>
    <source>
        <strain evidence="4">G11</strain>
    </source>
</reference>
<evidence type="ECO:0000259" key="3">
    <source>
        <dbReference type="PROSITE" id="PS50076"/>
    </source>
</evidence>
<dbReference type="GO" id="GO:0005737">
    <property type="term" value="C:cytoplasm"/>
    <property type="evidence" value="ECO:0007669"/>
    <property type="project" value="TreeGrafter"/>
</dbReference>
<evidence type="ECO:0000256" key="2">
    <source>
        <dbReference type="SAM" id="MobiDB-lite"/>
    </source>
</evidence>
<dbReference type="PANTHER" id="PTHR43096:SF52">
    <property type="entry name" value="DNAJ HOMOLOG 1, MITOCHONDRIAL-RELATED"/>
    <property type="match status" value="1"/>
</dbReference>
<dbReference type="SMART" id="SM00271">
    <property type="entry name" value="DnaJ"/>
    <property type="match status" value="1"/>
</dbReference>
<proteinExistence type="predicted"/>
<gene>
    <name evidence="4" type="ORF">CROQUDRAFT_651330</name>
</gene>
<evidence type="ECO:0000256" key="1">
    <source>
        <dbReference type="ARBA" id="ARBA00023186"/>
    </source>
</evidence>
<name>A0A9P6TG76_9BASI</name>
<dbReference type="PRINTS" id="PR00625">
    <property type="entry name" value="JDOMAIN"/>
</dbReference>
<dbReference type="Pfam" id="PF00226">
    <property type="entry name" value="DnaJ"/>
    <property type="match status" value="1"/>
</dbReference>
<dbReference type="Proteomes" id="UP000886653">
    <property type="component" value="Unassembled WGS sequence"/>
</dbReference>
<sequence length="359" mass="40352">MLPCFRTIFNCHSPCKLSPTSCRSHFSTGPSGFYPSTTFPFPRHPYPTPYEIFHLPQTATTADIKSRYYELVKLHHPDIDFANSQASQEASKVKSSRKSEFSDSANHFKAIVEAYELLKSPSRRQLYLNSGEGWPRPPSSINRGSRGYRTSQRSSSTSRPYRPLYPSSLWDWASSGLGARSSHYTSPQGDYWFSARYTDPRASTFSQQWQRDGLLAKNGIFISSLGCVGVLFYCFQVWKIMPLLDGHSQKDANRFANTSQQIREPIGDERLDQEAWRRLSHAPLPASTSSSTPSQQTPPELGQLQAGSTLSYPHVLAPKSYVEGLDRQSRKTARDLKEARAAAIPASQLLRSRPVEPHA</sequence>
<feature type="domain" description="J" evidence="3">
    <location>
        <begin position="48"/>
        <end position="131"/>
    </location>
</feature>
<protein>
    <recommendedName>
        <fullName evidence="3">J domain-containing protein</fullName>
    </recommendedName>
</protein>
<dbReference type="PANTHER" id="PTHR43096">
    <property type="entry name" value="DNAJ HOMOLOG 1, MITOCHONDRIAL-RELATED"/>
    <property type="match status" value="1"/>
</dbReference>
<keyword evidence="5" id="KW-1185">Reference proteome</keyword>
<dbReference type="EMBL" id="MU167213">
    <property type="protein sequence ID" value="KAG0151476.1"/>
    <property type="molecule type" value="Genomic_DNA"/>
</dbReference>
<keyword evidence="1" id="KW-0143">Chaperone</keyword>
<feature type="compositionally biased region" description="Basic and acidic residues" evidence="2">
    <location>
        <begin position="324"/>
        <end position="340"/>
    </location>
</feature>
<feature type="region of interest" description="Disordered" evidence="2">
    <location>
        <begin position="283"/>
        <end position="308"/>
    </location>
</feature>
<accession>A0A9P6TG76</accession>
<dbReference type="Gene3D" id="1.10.287.110">
    <property type="entry name" value="DnaJ domain"/>
    <property type="match status" value="1"/>
</dbReference>
<evidence type="ECO:0000313" key="4">
    <source>
        <dbReference type="EMBL" id="KAG0151476.1"/>
    </source>
</evidence>
<feature type="compositionally biased region" description="Low complexity" evidence="2">
    <location>
        <begin position="143"/>
        <end position="161"/>
    </location>
</feature>
<dbReference type="InterPro" id="IPR001623">
    <property type="entry name" value="DnaJ_domain"/>
</dbReference>
<dbReference type="CDD" id="cd06257">
    <property type="entry name" value="DnaJ"/>
    <property type="match status" value="1"/>
</dbReference>
<dbReference type="InterPro" id="IPR036869">
    <property type="entry name" value="J_dom_sf"/>
</dbReference>
<dbReference type="OrthoDB" id="445556at2759"/>
<comment type="caution">
    <text evidence="4">The sequence shown here is derived from an EMBL/GenBank/DDBJ whole genome shotgun (WGS) entry which is preliminary data.</text>
</comment>
<dbReference type="AlphaFoldDB" id="A0A9P6TG76"/>
<dbReference type="GO" id="GO:0042026">
    <property type="term" value="P:protein refolding"/>
    <property type="evidence" value="ECO:0007669"/>
    <property type="project" value="TreeGrafter"/>
</dbReference>
<evidence type="ECO:0000313" key="5">
    <source>
        <dbReference type="Proteomes" id="UP000886653"/>
    </source>
</evidence>
<dbReference type="SUPFAM" id="SSF46565">
    <property type="entry name" value="Chaperone J-domain"/>
    <property type="match status" value="1"/>
</dbReference>
<feature type="compositionally biased region" description="Low complexity" evidence="2">
    <location>
        <begin position="283"/>
        <end position="299"/>
    </location>
</feature>
<feature type="region of interest" description="Disordered" evidence="2">
    <location>
        <begin position="323"/>
        <end position="359"/>
    </location>
</feature>
<dbReference type="GO" id="GO:0051082">
    <property type="term" value="F:unfolded protein binding"/>
    <property type="evidence" value="ECO:0007669"/>
    <property type="project" value="TreeGrafter"/>
</dbReference>
<feature type="region of interest" description="Disordered" evidence="2">
    <location>
        <begin position="129"/>
        <end position="161"/>
    </location>
</feature>
<organism evidence="4 5">
    <name type="scientific">Cronartium quercuum f. sp. fusiforme G11</name>
    <dbReference type="NCBI Taxonomy" id="708437"/>
    <lineage>
        <taxon>Eukaryota</taxon>
        <taxon>Fungi</taxon>
        <taxon>Dikarya</taxon>
        <taxon>Basidiomycota</taxon>
        <taxon>Pucciniomycotina</taxon>
        <taxon>Pucciniomycetes</taxon>
        <taxon>Pucciniales</taxon>
        <taxon>Coleosporiaceae</taxon>
        <taxon>Cronartium</taxon>
    </lineage>
</organism>